<sequence>MENLVLEMINLLSNKKLVYENVESDRDYSGGGWYSDIKCSLTLYDNKSFEAKKQIFSSVTGGGLSLPRESNEVKYGYWKIQYEFPNLYLVLHYENGEEEFLETKSLGVGLQRVGQKTWNRYRLEQNYLVKKLTIILEEILFGTVFSYS</sequence>
<organism evidence="1 2">
    <name type="scientific">Flavobacterium hankyongi</name>
    <dbReference type="NCBI Taxonomy" id="1176532"/>
    <lineage>
        <taxon>Bacteria</taxon>
        <taxon>Pseudomonadati</taxon>
        <taxon>Bacteroidota</taxon>
        <taxon>Flavobacteriia</taxon>
        <taxon>Flavobacteriales</taxon>
        <taxon>Flavobacteriaceae</taxon>
        <taxon>Flavobacterium</taxon>
    </lineage>
</organism>
<evidence type="ECO:0000313" key="1">
    <source>
        <dbReference type="EMBL" id="GAA4774913.1"/>
    </source>
</evidence>
<dbReference type="EMBL" id="BAABIP010000022">
    <property type="protein sequence ID" value="GAA4774913.1"/>
    <property type="molecule type" value="Genomic_DNA"/>
</dbReference>
<proteinExistence type="predicted"/>
<dbReference type="Proteomes" id="UP001500141">
    <property type="component" value="Unassembled WGS sequence"/>
</dbReference>
<name>A0ABP9A646_9FLAO</name>
<dbReference type="RefSeq" id="WP_264543319.1">
    <property type="nucleotide sequence ID" value="NZ_BAABIP010000022.1"/>
</dbReference>
<accession>A0ABP9A646</accession>
<keyword evidence="2" id="KW-1185">Reference proteome</keyword>
<comment type="caution">
    <text evidence="1">The sequence shown here is derived from an EMBL/GenBank/DDBJ whole genome shotgun (WGS) entry which is preliminary data.</text>
</comment>
<gene>
    <name evidence="1" type="ORF">GCM10023230_27160</name>
</gene>
<evidence type="ECO:0000313" key="2">
    <source>
        <dbReference type="Proteomes" id="UP001500141"/>
    </source>
</evidence>
<reference evidence="2" key="1">
    <citation type="journal article" date="2019" name="Int. J. Syst. Evol. Microbiol.">
        <title>The Global Catalogue of Microorganisms (GCM) 10K type strain sequencing project: providing services to taxonomists for standard genome sequencing and annotation.</title>
        <authorList>
            <consortium name="The Broad Institute Genomics Platform"/>
            <consortium name="The Broad Institute Genome Sequencing Center for Infectious Disease"/>
            <person name="Wu L."/>
            <person name="Ma J."/>
        </authorList>
    </citation>
    <scope>NUCLEOTIDE SEQUENCE [LARGE SCALE GENOMIC DNA]</scope>
    <source>
        <strain evidence="2">JCM 18198</strain>
    </source>
</reference>
<protein>
    <submittedName>
        <fullName evidence="1">Uncharacterized protein</fullName>
    </submittedName>
</protein>